<protein>
    <recommendedName>
        <fullName evidence="4">Phosphohistidine phosphatase SixA</fullName>
    </recommendedName>
</protein>
<dbReference type="InterPro" id="IPR029033">
    <property type="entry name" value="His_PPase_superfam"/>
</dbReference>
<organism evidence="2 3">
    <name type="scientific">Nitrospira lenta</name>
    <dbReference type="NCBI Taxonomy" id="1436998"/>
    <lineage>
        <taxon>Bacteria</taxon>
        <taxon>Pseudomonadati</taxon>
        <taxon>Nitrospirota</taxon>
        <taxon>Nitrospiria</taxon>
        <taxon>Nitrospirales</taxon>
        <taxon>Nitrospiraceae</taxon>
        <taxon>Nitrospira</taxon>
    </lineage>
</organism>
<dbReference type="EMBL" id="OUNR01000019">
    <property type="protein sequence ID" value="SPP66227.1"/>
    <property type="molecule type" value="Genomic_DNA"/>
</dbReference>
<dbReference type="InParanoid" id="A0A330LBD3"/>
<reference evidence="3" key="1">
    <citation type="submission" date="2018-04" db="EMBL/GenBank/DDBJ databases">
        <authorList>
            <person name="Lucker S."/>
            <person name="Sakoula D."/>
        </authorList>
    </citation>
    <scope>NUCLEOTIDE SEQUENCE [LARGE SCALE GENOMIC DNA]</scope>
</reference>
<gene>
    <name evidence="2" type="ORF">NITLEN_60030</name>
</gene>
<dbReference type="InterPro" id="IPR051021">
    <property type="entry name" value="Mito_Ser/Thr_phosphatase"/>
</dbReference>
<evidence type="ECO:0000313" key="3">
    <source>
        <dbReference type="Proteomes" id="UP000248168"/>
    </source>
</evidence>
<dbReference type="Proteomes" id="UP000248168">
    <property type="component" value="Unassembled WGS sequence"/>
</dbReference>
<evidence type="ECO:0008006" key="4">
    <source>
        <dbReference type="Google" id="ProtNLM"/>
    </source>
</evidence>
<evidence type="ECO:0000313" key="2">
    <source>
        <dbReference type="EMBL" id="SPP66227.1"/>
    </source>
</evidence>
<dbReference type="GO" id="GO:0016787">
    <property type="term" value="F:hydrolase activity"/>
    <property type="evidence" value="ECO:0007669"/>
    <property type="project" value="UniProtKB-KW"/>
</dbReference>
<dbReference type="PANTHER" id="PTHR20935">
    <property type="entry name" value="PHOSPHOGLYCERATE MUTASE-RELATED"/>
    <property type="match status" value="1"/>
</dbReference>
<keyword evidence="1" id="KW-0378">Hydrolase</keyword>
<keyword evidence="3" id="KW-1185">Reference proteome</keyword>
<accession>A0A330LBD3</accession>
<dbReference type="CDD" id="cd07067">
    <property type="entry name" value="HP_PGM_like"/>
    <property type="match status" value="1"/>
</dbReference>
<dbReference type="AlphaFoldDB" id="A0A330LBD3"/>
<dbReference type="SMART" id="SM00855">
    <property type="entry name" value="PGAM"/>
    <property type="match status" value="1"/>
</dbReference>
<evidence type="ECO:0000256" key="1">
    <source>
        <dbReference type="ARBA" id="ARBA00022801"/>
    </source>
</evidence>
<dbReference type="PANTHER" id="PTHR20935:SF0">
    <property type="entry name" value="SERINE_THREONINE-PROTEIN PHOSPHATASE PGAM5, MITOCHONDRIAL"/>
    <property type="match status" value="1"/>
</dbReference>
<dbReference type="InterPro" id="IPR013078">
    <property type="entry name" value="His_Pase_superF_clade-1"/>
</dbReference>
<sequence length="176" mass="19240">MDCVLMRHGIAVEIGEWSDRDETRPLTDQGRKKVRQVAKGLAAMELAPTHLFTSPLTRARETAAIINTVLCPSVTISVCKALEPGSTPQFLTAFVRTLPEHSVILCVGHEPLLGTMAGYLLSGQVSRNYPMKKAGVGLIHLPGQARAGEGLLHWWCTPTQLRALGQARKNKSTYKE</sequence>
<dbReference type="Pfam" id="PF00300">
    <property type="entry name" value="His_Phos_1"/>
    <property type="match status" value="1"/>
</dbReference>
<dbReference type="SUPFAM" id="SSF53254">
    <property type="entry name" value="Phosphoglycerate mutase-like"/>
    <property type="match status" value="1"/>
</dbReference>
<name>A0A330LBD3_9BACT</name>
<dbReference type="Gene3D" id="3.40.50.1240">
    <property type="entry name" value="Phosphoglycerate mutase-like"/>
    <property type="match status" value="1"/>
</dbReference>
<dbReference type="RefSeq" id="WP_181416894.1">
    <property type="nucleotide sequence ID" value="NZ_OUNR01000019.1"/>
</dbReference>
<proteinExistence type="predicted"/>